<evidence type="ECO:0000313" key="5">
    <source>
        <dbReference type="EMBL" id="KIK94068.1"/>
    </source>
</evidence>
<feature type="region of interest" description="Disordered" evidence="3">
    <location>
        <begin position="154"/>
        <end position="205"/>
    </location>
</feature>
<evidence type="ECO:0000259" key="4">
    <source>
        <dbReference type="PROSITE" id="PS50018"/>
    </source>
</evidence>
<dbReference type="PANTHER" id="PTHR10194">
    <property type="entry name" value="RAS GTPASE-ACTIVATING PROTEINS"/>
    <property type="match status" value="1"/>
</dbReference>
<dbReference type="InterPro" id="IPR011993">
    <property type="entry name" value="PH-like_dom_sf"/>
</dbReference>
<keyword evidence="2" id="KW-0597">Phosphoprotein</keyword>
<feature type="compositionally biased region" description="Polar residues" evidence="3">
    <location>
        <begin position="168"/>
        <end position="178"/>
    </location>
</feature>
<dbReference type="InterPro" id="IPR039360">
    <property type="entry name" value="Ras_GTPase"/>
</dbReference>
<dbReference type="SUPFAM" id="SSF48350">
    <property type="entry name" value="GTPase activation domain, GAP"/>
    <property type="match status" value="1"/>
</dbReference>
<dbReference type="PROSITE" id="PS00509">
    <property type="entry name" value="RAS_GTPASE_ACTIV_1"/>
    <property type="match status" value="1"/>
</dbReference>
<dbReference type="InParanoid" id="A0A0D0DPT6"/>
<sequence length="2736" mass="305539">MPIRRPSASAGQANPGPNLSRVHRSNDSHQGLSGSGFTQPPSVAYSAASATPQQKNVQALINRIKNKLPMHSGQALVSLEADPTTQSVVQALVDLSRDSLDIVAWSLSELLERFAKQIDSTGAMTTEALQSQLFVLKILLASIVSRCRHRQDKQARLSSRASEPHPVSGQTPVATSSPILPPSTLYSKDNRQPSSESSSPTPPPPWVELLYPLDDNCARYVLSVMVLYLRQTAPPESRLMSFSNLAPDASLHDFESVDLLASSSTFNEYPGKDGPLLPPHISEAAKPVLKFKASATSFQSSGSAGSGYSQVTRAFHLERTHMALVKSTMALNILISRFAGRIVFCLSASNWTVVFHRIRTKIHHLANTAEDNPDTVDLQLITHSAMGRAHLVQVLNELSSLLVNMKKQAQAAVAIPLRMALWNWVELYPQEYNEAVRTRGKLDGAPERVFDLLYAANEPGRERALWPTLTILSCLSGDRLTNDYQINLQSRSINLMQVQKSVSQRKDNRFLDDLIRHANSSSKLTDVSFVCAIDMCRAGSRIRPEGELPLRHIAIDIAHEIKISILITAKQRPFWDSFDEIDVGVYAEALVAVFRFLPEDESVPLFMACLEPERSDAVKMCAIKGASILSSEAARLTWQPSLEKLQEKIAPRLRELYKVASVRRSEVDAHGNLRRAATRPKAKRFTSETLTDRDLMILAILALYRAAPDYYILQIDYSQVEDWVSMSARMWDSEADLSVKISAAMFFQHMTDIFFQMSPTDQFYLLVQALLKGTLATTFLYMSKKLLLTRLEPNGQRLWMSMSHQLIETYRRPSKGDHARDLQFSPDRVPAFALSEISFLVSLTSVNSDVSQLAAQGLSLIAQAERHPDAPVNMGLSEEERSKRNPIYEQLGDPNVVIVGRVHEQKRVRKLLRLVAYSSPINIAVWEECFWRWSALSEFIVPNPFASIAAFDEIYLSRQEQGMTLEDKFYQWKNLTLFLAAFGGATVQEVHEPAALTEVIPAQYLPDEMRVLRDPAELVNIFIEFLTAALIDDTVRVREVAREALSSELSPRLFAKLFKHLDEITRNITEGAGPDFKEEYALFLDQLISVLKSFVENAQMPTEEALTIDFGSILQILVAFISRFNEPTSYRIRIKFCNLVDSICERTDTLTLRNDLSRNRILDIIMEWFQDPMINMEVDAIQLQYDINTAALRAVVKLLDRLKLQSIETNVPHDGDDLGHAVSRLFIRYSHVLLRALDICQSENLTSDSTSDIPSMHKKMQASQKDADVRDLVITGLSHLVIANSENGIKHCIALAYDPDLRKRTIFVHVFARVLGKGTKFESQNNPELQARRNQLRELVKGSEMVLAMVICECCPANEVDMMISVLMNIFDTRASLVALLKTMIDREIAHTVSDVDLFRSNSTCTRFLSAFARIHGYNYLRSLILPLIKTMASMPPGHAYDLDPVKTPKHKLDQNQRDVEFIASSFLEIISSSVPALPPMFREVCAHLAKAVHQVWPESKFAALGAFIFLRFISPAIVAPEVVDIEVPKDDSVIRRGLLVIAKVMQNLANNIFFAKEAHMVCLNEFLKANITSVTRFLSEVNKYSVTAADEDTGEWLGTTADDTDTIVLHRFLDKHADKIGKELLSYVKPNKEDDSATMGAKHAWDQLCNLLVELQQAPEVPRLSLLPSSEQREFIELMNRCAHRNIESVRDIFVPADVAQDVPAIFVLRVCQVDVEALDIELLMYHILKMLTSPEYEDRFYEIILDCTSFTSTSEIPVQWLKTCSQLIPVDVRQRFINGYILNANTLTQRYLRRMYNISAGTILSTGIKACSLVTELLQHVPQSCVSALECPASLERETHLTFPDVTMRQARDIRMPVDMKVAVTHIRITSIRAAVISHSLSCKSTEIIYLADVSDAYNISTGLDPYEFIIRLSRQGITSYFSSPQRDSIVKAIRAAKSQLRDSQAQSTERFPRFSNVSATLLHVGMLNIDSEEEELRSAAYDLLGAICSYLHYDKNPIIASKVGIMPGDIPTFVVGLSDRLANFAPNLTLDFLSVISSGMDKANAAQRINCLQYMSPWVRNLAHFCNPSNALYEHSGARLRDCIRSLIDLTIAGLEISSMVHKYVWVELGRLDATIVNVVLDELIRAAADGGIGSRRGETIARTAAALASVNVRGKIFSKLRKALGKTSLKPSRTLPENVHWNEIATLTRFALIASNHSKQAAYDQLFTPDICHIVTLVAGTGQTLVRKSVYGVIMNFLQSLFLARADDASGPDLRALIDELVKVENLQLFGLTRQSCTSEYCNYDPPNDKAVIDSQEALIRLLVRIIEVAAGSKAVSNIWRARWMSLATSTAFQLPIAVQARAFLVLGTLATSDVDDDLVYQMLVAFKTALGQSTETDTIAVVCMLRCIYKVVPSLPEASRYLCQVFWLAVALLQSSYTAFYAEAAELLRATIETLELHGAFEDNTFSNVLLDGRAQLEDTVCQLDRLLCLSFESNFSFSLAAIIFKGVRHNHLKSSAETVLRSLLSVAMRCGERPPDDALSHLSPDVLGYLVALIPFSTTRESYTKLLEDCCAEEFLIDPENLGDHCSAPRLAVDMLPVTDNTAALLVVSFAITMLTTAQRDDFETEMLYNLLLDVGTAYPELLSMIYDTLQNRIRDLFAVSGNASIIHTVSTILHISQHPSFMSAMRSGSTSTLSTVDEGGIAQGLKRRLEDLNMDGLTTSFQFLPPNRGQWTRIAAWISELVLKIVGLE</sequence>
<keyword evidence="6" id="KW-1185">Reference proteome</keyword>
<dbReference type="Gene3D" id="1.10.506.10">
    <property type="entry name" value="GTPase Activation - p120gap, domain 1"/>
    <property type="match status" value="2"/>
</dbReference>
<dbReference type="InterPro" id="IPR016024">
    <property type="entry name" value="ARM-type_fold"/>
</dbReference>
<reference evidence="6" key="2">
    <citation type="submission" date="2015-01" db="EMBL/GenBank/DDBJ databases">
        <title>Evolutionary Origins and Diversification of the Mycorrhizal Mutualists.</title>
        <authorList>
            <consortium name="DOE Joint Genome Institute"/>
            <consortium name="Mycorrhizal Genomics Consortium"/>
            <person name="Kohler A."/>
            <person name="Kuo A."/>
            <person name="Nagy L.G."/>
            <person name="Floudas D."/>
            <person name="Copeland A."/>
            <person name="Barry K.W."/>
            <person name="Cichocki N."/>
            <person name="Veneault-Fourrey C."/>
            <person name="LaButti K."/>
            <person name="Lindquist E.A."/>
            <person name="Lipzen A."/>
            <person name="Lundell T."/>
            <person name="Morin E."/>
            <person name="Murat C."/>
            <person name="Riley R."/>
            <person name="Ohm R."/>
            <person name="Sun H."/>
            <person name="Tunlid A."/>
            <person name="Henrissat B."/>
            <person name="Grigoriev I.V."/>
            <person name="Hibbett D.S."/>
            <person name="Martin F."/>
        </authorList>
    </citation>
    <scope>NUCLEOTIDE SEQUENCE [LARGE SCALE GENOMIC DNA]</scope>
    <source>
        <strain evidence="6">Ve08.2h10</strain>
    </source>
</reference>
<protein>
    <recommendedName>
        <fullName evidence="4">Ras-GAP domain-containing protein</fullName>
    </recommendedName>
</protein>
<keyword evidence="1" id="KW-0343">GTPase activation</keyword>
<dbReference type="SUPFAM" id="SSF48371">
    <property type="entry name" value="ARM repeat"/>
    <property type="match status" value="1"/>
</dbReference>
<dbReference type="Pfam" id="PF00616">
    <property type="entry name" value="RasGAP"/>
    <property type="match status" value="1"/>
</dbReference>
<evidence type="ECO:0000256" key="2">
    <source>
        <dbReference type="ARBA" id="ARBA00022553"/>
    </source>
</evidence>
<dbReference type="STRING" id="930991.A0A0D0DPT6"/>
<dbReference type="OrthoDB" id="28245at2759"/>
<dbReference type="Pfam" id="PF13716">
    <property type="entry name" value="CRAL_TRIO_2"/>
    <property type="match status" value="1"/>
</dbReference>
<dbReference type="Proteomes" id="UP000054538">
    <property type="component" value="Unassembled WGS sequence"/>
</dbReference>
<dbReference type="PANTHER" id="PTHR10194:SF142">
    <property type="entry name" value="NEUROFIBROMIN"/>
    <property type="match status" value="1"/>
</dbReference>
<dbReference type="SMART" id="SM00323">
    <property type="entry name" value="RasGAP"/>
    <property type="match status" value="1"/>
</dbReference>
<feature type="compositionally biased region" description="Polar residues" evidence="3">
    <location>
        <begin position="28"/>
        <end position="38"/>
    </location>
</feature>
<feature type="domain" description="Ras-GAP" evidence="4">
    <location>
        <begin position="1359"/>
        <end position="1551"/>
    </location>
</feature>
<dbReference type="InterPro" id="IPR023152">
    <property type="entry name" value="RasGAP_CS"/>
</dbReference>
<proteinExistence type="predicted"/>
<dbReference type="HOGENOM" id="CLU_000249_0_2_1"/>
<reference evidence="5 6" key="1">
    <citation type="submission" date="2014-04" db="EMBL/GenBank/DDBJ databases">
        <authorList>
            <consortium name="DOE Joint Genome Institute"/>
            <person name="Kuo A."/>
            <person name="Kohler A."/>
            <person name="Jargeat P."/>
            <person name="Nagy L.G."/>
            <person name="Floudas D."/>
            <person name="Copeland A."/>
            <person name="Barry K.W."/>
            <person name="Cichocki N."/>
            <person name="Veneault-Fourrey C."/>
            <person name="LaButti K."/>
            <person name="Lindquist E.A."/>
            <person name="Lipzen A."/>
            <person name="Lundell T."/>
            <person name="Morin E."/>
            <person name="Murat C."/>
            <person name="Sun H."/>
            <person name="Tunlid A."/>
            <person name="Henrissat B."/>
            <person name="Grigoriev I.V."/>
            <person name="Hibbett D.S."/>
            <person name="Martin F."/>
            <person name="Nordberg H.P."/>
            <person name="Cantor M.N."/>
            <person name="Hua S.X."/>
        </authorList>
    </citation>
    <scope>NUCLEOTIDE SEQUENCE [LARGE SCALE GENOMIC DNA]</scope>
    <source>
        <strain evidence="5 6">Ve08.2h10</strain>
    </source>
</reference>
<accession>A0A0D0DPT6</accession>
<dbReference type="Gene3D" id="2.30.29.30">
    <property type="entry name" value="Pleckstrin-homology domain (PH domain)/Phosphotyrosine-binding domain (PTB)"/>
    <property type="match status" value="1"/>
</dbReference>
<dbReference type="PROSITE" id="PS50018">
    <property type="entry name" value="RAS_GTPASE_ACTIV_2"/>
    <property type="match status" value="1"/>
</dbReference>
<name>A0A0D0DPT6_9AGAM</name>
<dbReference type="InterPro" id="IPR001936">
    <property type="entry name" value="RasGAP_dom"/>
</dbReference>
<gene>
    <name evidence="5" type="ORF">PAXRUDRAFT_828378</name>
</gene>
<evidence type="ECO:0000256" key="3">
    <source>
        <dbReference type="SAM" id="MobiDB-lite"/>
    </source>
</evidence>
<dbReference type="InterPro" id="IPR001251">
    <property type="entry name" value="CRAL-TRIO_dom"/>
</dbReference>
<dbReference type="GO" id="GO:0005096">
    <property type="term" value="F:GTPase activator activity"/>
    <property type="evidence" value="ECO:0007669"/>
    <property type="project" value="UniProtKB-KW"/>
</dbReference>
<feature type="region of interest" description="Disordered" evidence="3">
    <location>
        <begin position="1"/>
        <end position="38"/>
    </location>
</feature>
<evidence type="ECO:0000313" key="6">
    <source>
        <dbReference type="Proteomes" id="UP000054538"/>
    </source>
</evidence>
<dbReference type="EMBL" id="KN825132">
    <property type="protein sequence ID" value="KIK94068.1"/>
    <property type="molecule type" value="Genomic_DNA"/>
</dbReference>
<dbReference type="InterPro" id="IPR008936">
    <property type="entry name" value="Rho_GTPase_activation_prot"/>
</dbReference>
<dbReference type="InterPro" id="IPR036865">
    <property type="entry name" value="CRAL-TRIO_dom_sf"/>
</dbReference>
<dbReference type="Gene3D" id="3.40.525.10">
    <property type="entry name" value="CRAL-TRIO lipid binding domain"/>
    <property type="match status" value="1"/>
</dbReference>
<evidence type="ECO:0000256" key="1">
    <source>
        <dbReference type="ARBA" id="ARBA00022468"/>
    </source>
</evidence>
<organism evidence="5 6">
    <name type="scientific">Paxillus rubicundulus Ve08.2h10</name>
    <dbReference type="NCBI Taxonomy" id="930991"/>
    <lineage>
        <taxon>Eukaryota</taxon>
        <taxon>Fungi</taxon>
        <taxon>Dikarya</taxon>
        <taxon>Basidiomycota</taxon>
        <taxon>Agaricomycotina</taxon>
        <taxon>Agaricomycetes</taxon>
        <taxon>Agaricomycetidae</taxon>
        <taxon>Boletales</taxon>
        <taxon>Paxilineae</taxon>
        <taxon>Paxillaceae</taxon>
        <taxon>Paxillus</taxon>
    </lineage>
</organism>